<dbReference type="GO" id="GO:0046982">
    <property type="term" value="F:protein heterodimerization activity"/>
    <property type="evidence" value="ECO:0007669"/>
    <property type="project" value="InterPro"/>
</dbReference>
<dbReference type="EMBL" id="JASAOG010000025">
    <property type="protein sequence ID" value="KAK0062440.1"/>
    <property type="molecule type" value="Genomic_DNA"/>
</dbReference>
<evidence type="ECO:0000256" key="12">
    <source>
        <dbReference type="SAM" id="MobiDB-lite"/>
    </source>
</evidence>
<evidence type="ECO:0000256" key="10">
    <source>
        <dbReference type="ARBA" id="ARBA00029965"/>
    </source>
</evidence>
<sequence>MTFFAEWLELLQFHWLLIDQPISPNLLNQRDINKMNDSHDGSEDAHLGPLIQQGGYDVDTENGGLGSPEMEEDTKHSMDEPLREQDRFLPIANVARIMKKAVPSTGKIAKDAKECVQECVSEFISFITSEASERCHQEKRKTINGEDILFAMSTLGFDNYVEPLKLYLQKYRECSKGEKNVSSLPGPDTSDELSDDMLVAQSLNNSLMSDQNGQQNVIYTTTYAPGHTNKISAVVDVCFVSARNVNIKRLH</sequence>
<dbReference type="GO" id="GO:0005654">
    <property type="term" value="C:nucleoplasm"/>
    <property type="evidence" value="ECO:0007669"/>
    <property type="project" value="UniProtKB-ARBA"/>
</dbReference>
<keyword evidence="8" id="KW-0539">Nucleus</keyword>
<dbReference type="FunFam" id="1.10.20.10:FF:000027">
    <property type="entry name" value="Nuclear transcription factor Y subunit beta"/>
    <property type="match status" value="1"/>
</dbReference>
<name>A0AAD8BXG5_BIOPF</name>
<keyword evidence="4" id="KW-0805">Transcription regulation</keyword>
<comment type="caution">
    <text evidence="14">The sequence shown here is derived from an EMBL/GenBank/DDBJ whole genome shotgun (WGS) entry which is preliminary data.</text>
</comment>
<dbReference type="InterPro" id="IPR003956">
    <property type="entry name" value="Transcrpt_fac_NFYB/HAP3_CS"/>
</dbReference>
<comment type="subcellular location">
    <subcellularLocation>
        <location evidence="1">Nucleus</location>
    </subcellularLocation>
</comment>
<evidence type="ECO:0000256" key="11">
    <source>
        <dbReference type="ARBA" id="ARBA00031126"/>
    </source>
</evidence>
<dbReference type="Pfam" id="PF00808">
    <property type="entry name" value="CBFD_NFYB_HMF"/>
    <property type="match status" value="1"/>
</dbReference>
<dbReference type="GO" id="GO:0016602">
    <property type="term" value="C:CCAAT-binding factor complex"/>
    <property type="evidence" value="ECO:0007669"/>
    <property type="project" value="InterPro"/>
</dbReference>
<evidence type="ECO:0000256" key="2">
    <source>
        <dbReference type="ARBA" id="ARBA00009053"/>
    </source>
</evidence>
<evidence type="ECO:0000256" key="6">
    <source>
        <dbReference type="ARBA" id="ARBA00023159"/>
    </source>
</evidence>
<keyword evidence="6" id="KW-0010">Activator</keyword>
<feature type="region of interest" description="Disordered" evidence="12">
    <location>
        <begin position="37"/>
        <end position="80"/>
    </location>
</feature>
<evidence type="ECO:0000256" key="3">
    <source>
        <dbReference type="ARBA" id="ARBA00015277"/>
    </source>
</evidence>
<accession>A0AAD8BXG5</accession>
<keyword evidence="15" id="KW-1185">Reference proteome</keyword>
<evidence type="ECO:0000256" key="5">
    <source>
        <dbReference type="ARBA" id="ARBA00023125"/>
    </source>
</evidence>
<dbReference type="GO" id="GO:0001228">
    <property type="term" value="F:DNA-binding transcription activator activity, RNA polymerase II-specific"/>
    <property type="evidence" value="ECO:0007669"/>
    <property type="project" value="InterPro"/>
</dbReference>
<evidence type="ECO:0000313" key="15">
    <source>
        <dbReference type="Proteomes" id="UP001233172"/>
    </source>
</evidence>
<feature type="domain" description="Transcription factor CBF/NF-Y/archaeal histone" evidence="13">
    <location>
        <begin position="88"/>
        <end position="152"/>
    </location>
</feature>
<dbReference type="AlphaFoldDB" id="A0AAD8BXG5"/>
<comment type="similarity">
    <text evidence="2">Belongs to the NFYB/HAP3 subunit family.</text>
</comment>
<reference evidence="14" key="1">
    <citation type="journal article" date="2023" name="PLoS Negl. Trop. Dis.">
        <title>A genome sequence for Biomphalaria pfeifferi, the major vector snail for the human-infecting parasite Schistosoma mansoni.</title>
        <authorList>
            <person name="Bu L."/>
            <person name="Lu L."/>
            <person name="Laidemitt M.R."/>
            <person name="Zhang S.M."/>
            <person name="Mutuku M."/>
            <person name="Mkoji G."/>
            <person name="Steinauer M."/>
            <person name="Loker E.S."/>
        </authorList>
    </citation>
    <scope>NUCLEOTIDE SEQUENCE</scope>
    <source>
        <strain evidence="14">KasaAsao</strain>
    </source>
</reference>
<dbReference type="Gene3D" id="1.10.20.10">
    <property type="entry name" value="Histone, subunit A"/>
    <property type="match status" value="1"/>
</dbReference>
<dbReference type="CDD" id="cd22907">
    <property type="entry name" value="HFD_NFYB"/>
    <property type="match status" value="1"/>
</dbReference>
<dbReference type="PROSITE" id="PS00685">
    <property type="entry name" value="NFYB_HAP3"/>
    <property type="match status" value="1"/>
</dbReference>
<keyword evidence="7" id="KW-0804">Transcription</keyword>
<evidence type="ECO:0000256" key="9">
    <source>
        <dbReference type="ARBA" id="ARBA00025263"/>
    </source>
</evidence>
<dbReference type="InterPro" id="IPR027113">
    <property type="entry name" value="Transc_fact_NFYB/HAP3"/>
</dbReference>
<comment type="function">
    <text evidence="9">Component of the sequence-specific heterotrimeric transcription factor (NF-Y) which specifically recognizes a 5'-CCAAT-3' box motif found in the promoters of its target genes. NF-Y can function as both an activator and a repressor, depending on its interacting cofactors.</text>
</comment>
<organism evidence="14 15">
    <name type="scientific">Biomphalaria pfeifferi</name>
    <name type="common">Bloodfluke planorb</name>
    <name type="synonym">Freshwater snail</name>
    <dbReference type="NCBI Taxonomy" id="112525"/>
    <lineage>
        <taxon>Eukaryota</taxon>
        <taxon>Metazoa</taxon>
        <taxon>Spiralia</taxon>
        <taxon>Lophotrochozoa</taxon>
        <taxon>Mollusca</taxon>
        <taxon>Gastropoda</taxon>
        <taxon>Heterobranchia</taxon>
        <taxon>Euthyneura</taxon>
        <taxon>Panpulmonata</taxon>
        <taxon>Hygrophila</taxon>
        <taxon>Lymnaeoidea</taxon>
        <taxon>Planorbidae</taxon>
        <taxon>Biomphalaria</taxon>
    </lineage>
</organism>
<evidence type="ECO:0000256" key="4">
    <source>
        <dbReference type="ARBA" id="ARBA00023015"/>
    </source>
</evidence>
<dbReference type="SUPFAM" id="SSF47113">
    <property type="entry name" value="Histone-fold"/>
    <property type="match status" value="1"/>
</dbReference>
<feature type="compositionally biased region" description="Basic and acidic residues" evidence="12">
    <location>
        <begin position="37"/>
        <end position="46"/>
    </location>
</feature>
<evidence type="ECO:0000256" key="8">
    <source>
        <dbReference type="ARBA" id="ARBA00023242"/>
    </source>
</evidence>
<dbReference type="PANTHER" id="PTHR11064">
    <property type="entry name" value="CCAAT-BINDING TRANSCRIPTION FACTOR-RELATED"/>
    <property type="match status" value="1"/>
</dbReference>
<evidence type="ECO:0000256" key="7">
    <source>
        <dbReference type="ARBA" id="ARBA00023163"/>
    </source>
</evidence>
<evidence type="ECO:0000313" key="14">
    <source>
        <dbReference type="EMBL" id="KAK0062440.1"/>
    </source>
</evidence>
<dbReference type="InterPro" id="IPR003958">
    <property type="entry name" value="CBFA_NFYB_domain"/>
</dbReference>
<dbReference type="PRINTS" id="PR00615">
    <property type="entry name" value="CCAATSUBUNTA"/>
</dbReference>
<protein>
    <recommendedName>
        <fullName evidence="3">Nuclear transcription factor Y subunit beta</fullName>
    </recommendedName>
    <alternativeName>
        <fullName evidence="10">CAAT box DNA-binding protein subunit B</fullName>
    </alternativeName>
    <alternativeName>
        <fullName evidence="11">Nuclear transcription factor Y subunit B</fullName>
    </alternativeName>
</protein>
<evidence type="ECO:0000259" key="13">
    <source>
        <dbReference type="Pfam" id="PF00808"/>
    </source>
</evidence>
<keyword evidence="5" id="KW-0238">DNA-binding</keyword>
<dbReference type="PANTHER" id="PTHR11064:SF9">
    <property type="entry name" value="NUCLEAR TRANSCRIPTION FACTOR Y SUBUNIT BETA"/>
    <property type="match status" value="1"/>
</dbReference>
<dbReference type="GO" id="GO:0000978">
    <property type="term" value="F:RNA polymerase II cis-regulatory region sequence-specific DNA binding"/>
    <property type="evidence" value="ECO:0007669"/>
    <property type="project" value="TreeGrafter"/>
</dbReference>
<reference evidence="14" key="2">
    <citation type="submission" date="2023-04" db="EMBL/GenBank/DDBJ databases">
        <authorList>
            <person name="Bu L."/>
            <person name="Lu L."/>
            <person name="Laidemitt M.R."/>
            <person name="Zhang S.M."/>
            <person name="Mutuku M."/>
            <person name="Mkoji G."/>
            <person name="Steinauer M."/>
            <person name="Loker E.S."/>
        </authorList>
    </citation>
    <scope>NUCLEOTIDE SEQUENCE</scope>
    <source>
        <strain evidence="14">KasaAsao</strain>
        <tissue evidence="14">Whole Snail</tissue>
    </source>
</reference>
<dbReference type="InterPro" id="IPR009072">
    <property type="entry name" value="Histone-fold"/>
</dbReference>
<proteinExistence type="inferred from homology"/>
<evidence type="ECO:0000256" key="1">
    <source>
        <dbReference type="ARBA" id="ARBA00004123"/>
    </source>
</evidence>
<gene>
    <name evidence="14" type="ORF">Bpfe_008111</name>
</gene>
<dbReference type="Proteomes" id="UP001233172">
    <property type="component" value="Unassembled WGS sequence"/>
</dbReference>